<protein>
    <submittedName>
        <fullName evidence="1">Uncharacterized protein</fullName>
    </submittedName>
</protein>
<evidence type="ECO:0000313" key="1">
    <source>
        <dbReference type="EnsemblPlants" id="OGLUM06G26170.1"/>
    </source>
</evidence>
<dbReference type="Proteomes" id="UP000026961">
    <property type="component" value="Chromosome 6"/>
</dbReference>
<evidence type="ECO:0000313" key="2">
    <source>
        <dbReference type="Proteomes" id="UP000026961"/>
    </source>
</evidence>
<sequence>MGWWPRGGGGGGGRCVGDRGGDLVASAVVPTDVTRWWWRRQLVRLRPKLRAGGERGGARRGDEVVAAAAALVLRRVGVLEIKENQTTKEKIIVVLLFTPENGMYFIGDQAKTSDQNNRYIMLYSQQTKTPTAAPLLVACSTGTGCLEKKKSAVARTWSRSEDECSGPGQGARREVSPVLHWSGKCGGRKAAAHRCSARFAAPPSRSHTRRRLQRAIGAPRFAERLWRRGFVSGGCNFSRYSFQS</sequence>
<dbReference type="Gramene" id="OGLUM06G26170.1">
    <property type="protein sequence ID" value="OGLUM06G26170.1"/>
    <property type="gene ID" value="OGLUM06G26170"/>
</dbReference>
<accession>A0A0E0ADC2</accession>
<proteinExistence type="predicted"/>
<reference evidence="1" key="2">
    <citation type="submission" date="2018-05" db="EMBL/GenBank/DDBJ databases">
        <title>OgluRS3 (Oryza glumaepatula Reference Sequence Version 3).</title>
        <authorList>
            <person name="Zhang J."/>
            <person name="Kudrna D."/>
            <person name="Lee S."/>
            <person name="Talag J."/>
            <person name="Welchert J."/>
            <person name="Wing R.A."/>
        </authorList>
    </citation>
    <scope>NUCLEOTIDE SEQUENCE [LARGE SCALE GENOMIC DNA]</scope>
</reference>
<reference evidence="1" key="1">
    <citation type="submission" date="2015-04" db="UniProtKB">
        <authorList>
            <consortium name="EnsemblPlants"/>
        </authorList>
    </citation>
    <scope>IDENTIFICATION</scope>
</reference>
<dbReference type="HOGENOM" id="CLU_1139528_0_0_1"/>
<keyword evidence="2" id="KW-1185">Reference proteome</keyword>
<name>A0A0E0ADC2_9ORYZ</name>
<dbReference type="AlphaFoldDB" id="A0A0E0ADC2"/>
<organism evidence="1">
    <name type="scientific">Oryza glumipatula</name>
    <dbReference type="NCBI Taxonomy" id="40148"/>
    <lineage>
        <taxon>Eukaryota</taxon>
        <taxon>Viridiplantae</taxon>
        <taxon>Streptophyta</taxon>
        <taxon>Embryophyta</taxon>
        <taxon>Tracheophyta</taxon>
        <taxon>Spermatophyta</taxon>
        <taxon>Magnoliopsida</taxon>
        <taxon>Liliopsida</taxon>
        <taxon>Poales</taxon>
        <taxon>Poaceae</taxon>
        <taxon>BOP clade</taxon>
        <taxon>Oryzoideae</taxon>
        <taxon>Oryzeae</taxon>
        <taxon>Oryzinae</taxon>
        <taxon>Oryza</taxon>
    </lineage>
</organism>
<dbReference type="EnsemblPlants" id="OGLUM06G26170.1">
    <property type="protein sequence ID" value="OGLUM06G26170.1"/>
    <property type="gene ID" value="OGLUM06G26170"/>
</dbReference>